<comment type="subunit">
    <text evidence="2 12">Monomer.</text>
</comment>
<evidence type="ECO:0000313" key="16">
    <source>
        <dbReference type="EMBL" id="KTC99711.1"/>
    </source>
</evidence>
<dbReference type="NCBIfam" id="NF004349">
    <property type="entry name" value="PRK05729.1"/>
    <property type="match status" value="1"/>
</dbReference>
<dbReference type="FunFam" id="1.10.730.10:FF:000009">
    <property type="entry name" value="Valine--tRNA ligase, mitochondrial"/>
    <property type="match status" value="1"/>
</dbReference>
<evidence type="ECO:0000256" key="7">
    <source>
        <dbReference type="ARBA" id="ARBA00022917"/>
    </source>
</evidence>
<dbReference type="SUPFAM" id="SSF52374">
    <property type="entry name" value="Nucleotidylyl transferase"/>
    <property type="match status" value="1"/>
</dbReference>
<dbReference type="EC" id="6.1.1.9" evidence="12"/>
<dbReference type="OrthoDB" id="9810365at2"/>
<dbReference type="InterPro" id="IPR001412">
    <property type="entry name" value="aa-tRNA-synth_I_CS"/>
</dbReference>
<evidence type="ECO:0000259" key="14">
    <source>
        <dbReference type="Pfam" id="PF08264"/>
    </source>
</evidence>
<reference evidence="16 17" key="1">
    <citation type="submission" date="2015-11" db="EMBL/GenBank/DDBJ databases">
        <title>Genomic analysis of 38 Legionella species identifies large and diverse effector repertoires.</title>
        <authorList>
            <person name="Burstein D."/>
            <person name="Amaro F."/>
            <person name="Zusman T."/>
            <person name="Lifshitz Z."/>
            <person name="Cohen O."/>
            <person name="Gilbert J.A."/>
            <person name="Pupko T."/>
            <person name="Shuman H.A."/>
            <person name="Segal G."/>
        </authorList>
    </citation>
    <scope>NUCLEOTIDE SEQUENCE [LARGE SCALE GENOMIC DNA]</scope>
    <source>
        <strain evidence="16 17">ATCC 49504</strain>
    </source>
</reference>
<dbReference type="Gene3D" id="3.90.740.10">
    <property type="entry name" value="Valyl/Leucyl/Isoleucyl-tRNA synthetase, editing domain"/>
    <property type="match status" value="1"/>
</dbReference>
<name>A0A0W0TVU4_9GAMM</name>
<sequence length="923" mass="105844">MEKTFSPEACEKACYEHWEHQHYFAPRGDGKPFCIMLPPPNVTGSLHMGHGFQHTLMDILTRYHRMQGDRTLWQTGTDHAGISTQLVVERQLELKGLKRRDFTREEFLQRVWEWKAESGGQITRQMRRIGDSVDWSRERFTMDEGLSAAVQKVFVQLYEEGLIYRGTRLVNWDTVLETAVSDLEVIPTEEDGFLWHIRYPVAGSDESVTVATTRPETLFGDVAVAVNPSDTRYAHLVGKEVILPLCERRIPVIADDYVEQDFGSGCVKITPAHDFNDYEVGRRHGLAQPSIMTPKGIISDTAPEAYRGLERFEARKQVIADLEAQGFLVKTEPYRVKVPRGEKSGAILEPLLTEQWYVKTKPLAEPAIRAVEKGEIRFHPENWNKTYFQWMNNIEDWCISRQLWWGHRIPAWYDESGRVYVGYSENDVRFRHKIADNVVLTQDEDVLDTWFSSALWPFSTLGWPERTTELEQFYPTSVLVTGFDIIFFWVARMIMMGLHFTGKVPFRDVIITGLIRDAEGHKMSKSKGNVLDPIDIIDGIDLESLVKKRTSNLVLGSVSRQIEKATRKEFPEGISAFGADALRFTYCALASTGRNIRFDMGRVEGYRNFCNKLWNAARFVLQNIDEEQLDLGDGAFQYSPADQWILSRLQRTIAACHQHIADFRFDFLAQTLYEFVWHEYCDWYLELSKPVLYDEDALGSMKRGTRRTLIHVLHQTLKLLHPVIPFITEEIAKSTSRLTSENGESLMTSRYPAVEESFVDDAIEEEMAWVQRVIQEIRTLRSEMSVSPAKPVPLLVRNFAGEEKARLQKYRRTFLALAKVSSIRYLEVNDTPGACASAVVGVMELLIPMSDLIDKKTELARLEREITKLNKDIQLAENKLNNPAFTDKAPAEVIQKEMEKREQATAAREKLLAHKAVVEALPG</sequence>
<dbReference type="HAMAP" id="MF_02004">
    <property type="entry name" value="Val_tRNA_synth_type1"/>
    <property type="match status" value="1"/>
</dbReference>
<comment type="caution">
    <text evidence="16">The sequence shown here is derived from an EMBL/GenBank/DDBJ whole genome shotgun (WGS) entry which is preliminary data.</text>
</comment>
<evidence type="ECO:0000256" key="10">
    <source>
        <dbReference type="ARBA" id="ARBA00047552"/>
    </source>
</evidence>
<dbReference type="PANTHER" id="PTHR11946">
    <property type="entry name" value="VALYL-TRNA SYNTHETASES"/>
    <property type="match status" value="1"/>
</dbReference>
<dbReference type="SUPFAM" id="SSF46589">
    <property type="entry name" value="tRNA-binding arm"/>
    <property type="match status" value="1"/>
</dbReference>
<evidence type="ECO:0000256" key="1">
    <source>
        <dbReference type="ARBA" id="ARBA00004496"/>
    </source>
</evidence>
<dbReference type="RefSeq" id="WP_028386311.1">
    <property type="nucleotide sequence ID" value="NZ_CAAAHN010000007.1"/>
</dbReference>
<feature type="domain" description="Methionyl/Valyl/Leucyl/Isoleucyl-tRNA synthetase anticodon-binding" evidence="14">
    <location>
        <begin position="642"/>
        <end position="793"/>
    </location>
</feature>
<evidence type="ECO:0000256" key="3">
    <source>
        <dbReference type="ARBA" id="ARBA00022490"/>
    </source>
</evidence>
<keyword evidence="8 12" id="KW-0175">Coiled coil</keyword>
<keyword evidence="6 12" id="KW-0067">ATP-binding</keyword>
<dbReference type="NCBIfam" id="TIGR00422">
    <property type="entry name" value="valS"/>
    <property type="match status" value="1"/>
</dbReference>
<comment type="domain">
    <text evidence="12">ValRS has two distinct active sites: one for aminoacylation and one for editing. The misactivated threonine is translocated from the active site to the editing site.</text>
</comment>
<dbReference type="PANTHER" id="PTHR11946:SF93">
    <property type="entry name" value="VALINE--TRNA LIGASE, CHLOROPLASTIC_MITOCHONDRIAL 2"/>
    <property type="match status" value="1"/>
</dbReference>
<dbReference type="SUPFAM" id="SSF47323">
    <property type="entry name" value="Anticodon-binding domain of a subclass of class I aminoacyl-tRNA synthetases"/>
    <property type="match status" value="1"/>
</dbReference>
<evidence type="ECO:0000256" key="4">
    <source>
        <dbReference type="ARBA" id="ARBA00022598"/>
    </source>
</evidence>
<dbReference type="InterPro" id="IPR009008">
    <property type="entry name" value="Val/Leu/Ile-tRNA-synth_edit"/>
</dbReference>
<dbReference type="GO" id="GO:0005829">
    <property type="term" value="C:cytosol"/>
    <property type="evidence" value="ECO:0007669"/>
    <property type="project" value="TreeGrafter"/>
</dbReference>
<dbReference type="GO" id="GO:0006438">
    <property type="term" value="P:valyl-tRNA aminoacylation"/>
    <property type="evidence" value="ECO:0007669"/>
    <property type="project" value="UniProtKB-UniRule"/>
</dbReference>
<protein>
    <recommendedName>
        <fullName evidence="12">Valine--tRNA ligase</fullName>
        <ecNumber evidence="12">6.1.1.9</ecNumber>
    </recommendedName>
    <alternativeName>
        <fullName evidence="12">Valyl-tRNA synthetase</fullName>
        <shortName evidence="12">ValRS</shortName>
    </alternativeName>
</protein>
<dbReference type="Pfam" id="PF10458">
    <property type="entry name" value="Val_tRNA-synt_C"/>
    <property type="match status" value="1"/>
</dbReference>
<feature type="coiled-coil region" evidence="12">
    <location>
        <begin position="852"/>
        <end position="914"/>
    </location>
</feature>
<dbReference type="InterPro" id="IPR002303">
    <property type="entry name" value="Valyl-tRNA_ligase"/>
</dbReference>
<keyword evidence="3 12" id="KW-0963">Cytoplasm</keyword>
<dbReference type="InterPro" id="IPR013155">
    <property type="entry name" value="M/V/L/I-tRNA-synth_anticd-bd"/>
</dbReference>
<comment type="subcellular location">
    <subcellularLocation>
        <location evidence="1 12">Cytoplasm</location>
    </subcellularLocation>
</comment>
<dbReference type="SUPFAM" id="SSF50677">
    <property type="entry name" value="ValRS/IleRS/LeuRS editing domain"/>
    <property type="match status" value="1"/>
</dbReference>
<evidence type="ECO:0000256" key="11">
    <source>
        <dbReference type="ARBA" id="ARBA00060830"/>
    </source>
</evidence>
<proteinExistence type="inferred from homology"/>
<keyword evidence="5 12" id="KW-0547">Nucleotide-binding</keyword>
<evidence type="ECO:0000256" key="5">
    <source>
        <dbReference type="ARBA" id="ARBA00022741"/>
    </source>
</evidence>
<dbReference type="PROSITE" id="PS00178">
    <property type="entry name" value="AA_TRNA_LIGASE_I"/>
    <property type="match status" value="1"/>
</dbReference>
<dbReference type="FunFam" id="1.10.287.380:FF:000001">
    <property type="entry name" value="Valine--tRNA ligase"/>
    <property type="match status" value="1"/>
</dbReference>
<dbReference type="FunFam" id="3.40.50.620:FF:000032">
    <property type="entry name" value="Valine--tRNA ligase"/>
    <property type="match status" value="1"/>
</dbReference>
<dbReference type="Pfam" id="PF00133">
    <property type="entry name" value="tRNA-synt_1"/>
    <property type="match status" value="1"/>
</dbReference>
<dbReference type="GO" id="GO:0002161">
    <property type="term" value="F:aminoacyl-tRNA deacylase activity"/>
    <property type="evidence" value="ECO:0007669"/>
    <property type="project" value="InterPro"/>
</dbReference>
<dbReference type="PATRIC" id="fig|45065.4.peg.1295"/>
<keyword evidence="9 12" id="KW-0030">Aminoacyl-tRNA synthetase</keyword>
<evidence type="ECO:0000313" key="17">
    <source>
        <dbReference type="Proteomes" id="UP000054785"/>
    </source>
</evidence>
<feature type="short sequence motif" description="'HIGH' region" evidence="12">
    <location>
        <begin position="40"/>
        <end position="50"/>
    </location>
</feature>
<dbReference type="CDD" id="cd07962">
    <property type="entry name" value="Anticodon_Ia_Val"/>
    <property type="match status" value="1"/>
</dbReference>
<evidence type="ECO:0000256" key="8">
    <source>
        <dbReference type="ARBA" id="ARBA00023054"/>
    </source>
</evidence>
<evidence type="ECO:0000259" key="13">
    <source>
        <dbReference type="Pfam" id="PF00133"/>
    </source>
</evidence>
<comment type="function">
    <text evidence="12">Catalyzes the attachment of valine to tRNA(Val). As ValRS can inadvertently accommodate and process structurally similar amino acids such as threonine, to avoid such errors, it has a 'posttransfer' editing activity that hydrolyzes mischarged Thr-tRNA(Val) in a tRNA-dependent manner.</text>
</comment>
<evidence type="ECO:0000256" key="9">
    <source>
        <dbReference type="ARBA" id="ARBA00023146"/>
    </source>
</evidence>
<dbReference type="Gene3D" id="3.40.50.620">
    <property type="entry name" value="HUPs"/>
    <property type="match status" value="2"/>
</dbReference>
<dbReference type="InterPro" id="IPR019499">
    <property type="entry name" value="Val-tRNA_synth_tRNA-bd"/>
</dbReference>
<dbReference type="InterPro" id="IPR037118">
    <property type="entry name" value="Val-tRNA_synth_C_sf"/>
</dbReference>
<dbReference type="GO" id="GO:0005524">
    <property type="term" value="F:ATP binding"/>
    <property type="evidence" value="ECO:0007669"/>
    <property type="project" value="UniProtKB-UniRule"/>
</dbReference>
<keyword evidence="7 12" id="KW-0648">Protein biosynthesis</keyword>
<keyword evidence="4 12" id="KW-0436">Ligase</keyword>
<feature type="short sequence motif" description="'KMSKS' region" evidence="12">
    <location>
        <begin position="522"/>
        <end position="526"/>
    </location>
</feature>
<dbReference type="InterPro" id="IPR002300">
    <property type="entry name" value="aa-tRNA-synth_Ia"/>
</dbReference>
<dbReference type="Pfam" id="PF08264">
    <property type="entry name" value="Anticodon_1"/>
    <property type="match status" value="1"/>
</dbReference>
<dbReference type="GO" id="GO:0004832">
    <property type="term" value="F:valine-tRNA ligase activity"/>
    <property type="evidence" value="ECO:0007669"/>
    <property type="project" value="UniProtKB-UniRule"/>
</dbReference>
<dbReference type="InterPro" id="IPR010978">
    <property type="entry name" value="tRNA-bd_arm"/>
</dbReference>
<evidence type="ECO:0000256" key="6">
    <source>
        <dbReference type="ARBA" id="ARBA00022840"/>
    </source>
</evidence>
<comment type="similarity">
    <text evidence="11 12">Belongs to the class-I aminoacyl-tRNA synthetase family. ValS type 1 subfamily.</text>
</comment>
<dbReference type="Gene3D" id="1.10.730.10">
    <property type="entry name" value="Isoleucyl-tRNA Synthetase, Domain 1"/>
    <property type="match status" value="1"/>
</dbReference>
<dbReference type="Gene3D" id="1.10.287.380">
    <property type="entry name" value="Valyl-tRNA synthetase, C-terminal domain"/>
    <property type="match status" value="1"/>
</dbReference>
<evidence type="ECO:0000256" key="2">
    <source>
        <dbReference type="ARBA" id="ARBA00011245"/>
    </source>
</evidence>
<feature type="domain" description="Aminoacyl-tRNA synthetase class Ia" evidence="13">
    <location>
        <begin position="14"/>
        <end position="599"/>
    </location>
</feature>
<organism evidence="16 17">
    <name type="scientific">Legionella geestiana</name>
    <dbReference type="NCBI Taxonomy" id="45065"/>
    <lineage>
        <taxon>Bacteria</taxon>
        <taxon>Pseudomonadati</taxon>
        <taxon>Pseudomonadota</taxon>
        <taxon>Gammaproteobacteria</taxon>
        <taxon>Legionellales</taxon>
        <taxon>Legionellaceae</taxon>
        <taxon>Legionella</taxon>
    </lineage>
</organism>
<comment type="catalytic activity">
    <reaction evidence="10 12">
        <text>tRNA(Val) + L-valine + ATP = L-valyl-tRNA(Val) + AMP + diphosphate</text>
        <dbReference type="Rhea" id="RHEA:10704"/>
        <dbReference type="Rhea" id="RHEA-COMP:9672"/>
        <dbReference type="Rhea" id="RHEA-COMP:9708"/>
        <dbReference type="ChEBI" id="CHEBI:30616"/>
        <dbReference type="ChEBI" id="CHEBI:33019"/>
        <dbReference type="ChEBI" id="CHEBI:57762"/>
        <dbReference type="ChEBI" id="CHEBI:78442"/>
        <dbReference type="ChEBI" id="CHEBI:78537"/>
        <dbReference type="ChEBI" id="CHEBI:456215"/>
        <dbReference type="EC" id="6.1.1.9"/>
    </reaction>
</comment>
<dbReference type="EMBL" id="LNYC01000044">
    <property type="protein sequence ID" value="KTC99711.1"/>
    <property type="molecule type" value="Genomic_DNA"/>
</dbReference>
<dbReference type="CDD" id="cd00817">
    <property type="entry name" value="ValRS_core"/>
    <property type="match status" value="1"/>
</dbReference>
<dbReference type="InterPro" id="IPR014729">
    <property type="entry name" value="Rossmann-like_a/b/a_fold"/>
</dbReference>
<gene>
    <name evidence="12 16" type="primary">valS</name>
    <name evidence="16" type="ORF">Lgee_1203</name>
</gene>
<dbReference type="InterPro" id="IPR033705">
    <property type="entry name" value="Anticodon_Ia_Val"/>
</dbReference>
<evidence type="ECO:0000256" key="12">
    <source>
        <dbReference type="HAMAP-Rule" id="MF_02004"/>
    </source>
</evidence>
<dbReference type="STRING" id="45065.Lgee_1203"/>
<dbReference type="PRINTS" id="PR00986">
    <property type="entry name" value="TRNASYNTHVAL"/>
</dbReference>
<dbReference type="AlphaFoldDB" id="A0A0W0TVU4"/>
<feature type="binding site" evidence="12">
    <location>
        <position position="525"/>
    </location>
    <ligand>
        <name>ATP</name>
        <dbReference type="ChEBI" id="CHEBI:30616"/>
    </ligand>
</feature>
<dbReference type="FunFam" id="3.90.740.10:FF:000005">
    <property type="entry name" value="Valine--tRNA ligase, mitochondrial"/>
    <property type="match status" value="1"/>
</dbReference>
<comment type="domain">
    <text evidence="12">The C-terminal coiled-coil domain is crucial for aminoacylation activity.</text>
</comment>
<dbReference type="FunFam" id="3.40.50.620:FF:000073">
    <property type="entry name" value="Valine--tRNA ligase"/>
    <property type="match status" value="1"/>
</dbReference>
<dbReference type="Proteomes" id="UP000054785">
    <property type="component" value="Unassembled WGS sequence"/>
</dbReference>
<evidence type="ECO:0000259" key="15">
    <source>
        <dbReference type="Pfam" id="PF10458"/>
    </source>
</evidence>
<feature type="domain" description="Valyl-tRNA synthetase tRNA-binding arm" evidence="15">
    <location>
        <begin position="857"/>
        <end position="912"/>
    </location>
</feature>
<dbReference type="InterPro" id="IPR009080">
    <property type="entry name" value="tRNAsynth_Ia_anticodon-bd"/>
</dbReference>
<keyword evidence="17" id="KW-1185">Reference proteome</keyword>
<accession>A0A0W0TVU4</accession>